<organism evidence="9 10">
    <name type="scientific">Mesonia hippocampi</name>
    <dbReference type="NCBI Taxonomy" id="1628250"/>
    <lineage>
        <taxon>Bacteria</taxon>
        <taxon>Pseudomonadati</taxon>
        <taxon>Bacteroidota</taxon>
        <taxon>Flavobacteriia</taxon>
        <taxon>Flavobacteriales</taxon>
        <taxon>Flavobacteriaceae</taxon>
        <taxon>Mesonia</taxon>
    </lineage>
</organism>
<dbReference type="SUPFAM" id="SSF53335">
    <property type="entry name" value="S-adenosyl-L-methionine-dependent methyltransferases"/>
    <property type="match status" value="1"/>
</dbReference>
<keyword evidence="10" id="KW-1185">Reference proteome</keyword>
<dbReference type="EC" id="2.1.1.37" evidence="8"/>
<comment type="similarity">
    <text evidence="6 7">Belongs to the class I-like SAM-binding methyltransferase superfamily. C5-methyltransferase family.</text>
</comment>
<dbReference type="PROSITE" id="PS00095">
    <property type="entry name" value="C5_MTASE_2"/>
    <property type="match status" value="1"/>
</dbReference>
<comment type="caution">
    <text evidence="9">The sequence shown here is derived from an EMBL/GenBank/DDBJ whole genome shotgun (WGS) entry which is preliminary data.</text>
</comment>
<evidence type="ECO:0000256" key="1">
    <source>
        <dbReference type="ARBA" id="ARBA00022603"/>
    </source>
</evidence>
<dbReference type="RefSeq" id="WP_183475456.1">
    <property type="nucleotide sequence ID" value="NZ_JACIFO010000001.1"/>
</dbReference>
<evidence type="ECO:0000313" key="10">
    <source>
        <dbReference type="Proteomes" id="UP000553034"/>
    </source>
</evidence>
<dbReference type="Gene3D" id="3.40.50.150">
    <property type="entry name" value="Vaccinia Virus protein VP39"/>
    <property type="match status" value="1"/>
</dbReference>
<dbReference type="InterPro" id="IPR050750">
    <property type="entry name" value="C5-MTase"/>
</dbReference>
<dbReference type="NCBIfam" id="TIGR00675">
    <property type="entry name" value="dcm"/>
    <property type="match status" value="1"/>
</dbReference>
<name>A0A840ES83_9FLAO</name>
<dbReference type="InterPro" id="IPR029063">
    <property type="entry name" value="SAM-dependent_MTases_sf"/>
</dbReference>
<dbReference type="InterPro" id="IPR001525">
    <property type="entry name" value="C5_MeTfrase"/>
</dbReference>
<evidence type="ECO:0000313" key="9">
    <source>
        <dbReference type="EMBL" id="MBB4117797.1"/>
    </source>
</evidence>
<dbReference type="AlphaFoldDB" id="A0A840ES83"/>
<comment type="catalytic activity">
    <reaction evidence="5 8">
        <text>a 2'-deoxycytidine in DNA + S-adenosyl-L-methionine = a 5-methyl-2'-deoxycytidine in DNA + S-adenosyl-L-homocysteine + H(+)</text>
        <dbReference type="Rhea" id="RHEA:13681"/>
        <dbReference type="Rhea" id="RHEA-COMP:11369"/>
        <dbReference type="Rhea" id="RHEA-COMP:11370"/>
        <dbReference type="ChEBI" id="CHEBI:15378"/>
        <dbReference type="ChEBI" id="CHEBI:57856"/>
        <dbReference type="ChEBI" id="CHEBI:59789"/>
        <dbReference type="ChEBI" id="CHEBI:85452"/>
        <dbReference type="ChEBI" id="CHEBI:85454"/>
        <dbReference type="EC" id="2.1.1.37"/>
    </reaction>
</comment>
<evidence type="ECO:0000256" key="5">
    <source>
        <dbReference type="ARBA" id="ARBA00047422"/>
    </source>
</evidence>
<dbReference type="PROSITE" id="PS51679">
    <property type="entry name" value="SAM_MT_C5"/>
    <property type="match status" value="1"/>
</dbReference>
<dbReference type="InterPro" id="IPR031303">
    <property type="entry name" value="C5_meth_CS"/>
</dbReference>
<evidence type="ECO:0000256" key="4">
    <source>
        <dbReference type="ARBA" id="ARBA00022747"/>
    </source>
</evidence>
<dbReference type="GO" id="GO:0003886">
    <property type="term" value="F:DNA (cytosine-5-)-methyltransferase activity"/>
    <property type="evidence" value="ECO:0007669"/>
    <property type="project" value="UniProtKB-EC"/>
</dbReference>
<evidence type="ECO:0000256" key="3">
    <source>
        <dbReference type="ARBA" id="ARBA00022691"/>
    </source>
</evidence>
<reference evidence="9 10" key="1">
    <citation type="submission" date="2020-08" db="EMBL/GenBank/DDBJ databases">
        <title>Genomic Encyclopedia of Type Strains, Phase IV (KMG-IV): sequencing the most valuable type-strain genomes for metagenomic binning, comparative biology and taxonomic classification.</title>
        <authorList>
            <person name="Goeker M."/>
        </authorList>
    </citation>
    <scope>NUCLEOTIDE SEQUENCE [LARGE SCALE GENOMIC DNA]</scope>
    <source>
        <strain evidence="9 10">DSM 29568</strain>
    </source>
</reference>
<accession>A0A840ES83</accession>
<dbReference type="PANTHER" id="PTHR46098:SF1">
    <property type="entry name" value="TRNA (CYTOSINE(38)-C(5))-METHYLTRANSFERASE"/>
    <property type="match status" value="1"/>
</dbReference>
<dbReference type="Pfam" id="PF00145">
    <property type="entry name" value="DNA_methylase"/>
    <property type="match status" value="1"/>
</dbReference>
<dbReference type="Gene3D" id="3.90.120.10">
    <property type="entry name" value="DNA Methylase, subunit A, domain 2"/>
    <property type="match status" value="1"/>
</dbReference>
<feature type="active site" evidence="6">
    <location>
        <position position="76"/>
    </location>
</feature>
<sequence length="521" mass="60019">MRKTEFTFIDLFAGIGGFKMALSDNGGECINFSEINKDAIEAYCENYKIPKEENLGDITKIKELPKHDILTAGVPCQSWSIAGKNLGFDDDRGQLWNDTIYLLKQSKPKAFIFENVKGLVDPRNKEALKYILERIKQAGYFANYYVINSFDYGVPQNRVRIYIIGFKEKEHFDNFNLPKPLENKIKLADILGIKIQNEEKNIPEQKDLFGNLIATKQMSLSSKNGFNDYFLFNDLRNGHTTIHSWDIIDTTQRQKEICLLLLKNRRKSQFGPLDGNPLSLNQFKQLDSSITKKELSELVKLEILKKVDYSFEILDFEESTLNENELEILNLCSSNILVTDRLKTERILKVKKISISDTINSLLEKEIIKCNEERYDFKNTKISSGLNGVNRVFMPTSDLFPTLVASDTNDYVSLKSLNPIDHEDYRNKFLKEVYFSENYRKITKEEACQIQGFPKDFILPESRARWMKLIGNSVSVPVIDILIKGIIKTGVFENEKTERIKKYETPTMYIKNSGLSAQAKV</sequence>
<evidence type="ECO:0000256" key="7">
    <source>
        <dbReference type="RuleBase" id="RU000416"/>
    </source>
</evidence>
<gene>
    <name evidence="9" type="ORF">GGR32_000069</name>
</gene>
<evidence type="ECO:0000256" key="8">
    <source>
        <dbReference type="RuleBase" id="RU000417"/>
    </source>
</evidence>
<proteinExistence type="inferred from homology"/>
<evidence type="ECO:0000256" key="6">
    <source>
        <dbReference type="PROSITE-ProRule" id="PRU01016"/>
    </source>
</evidence>
<dbReference type="GO" id="GO:0009307">
    <property type="term" value="P:DNA restriction-modification system"/>
    <property type="evidence" value="ECO:0007669"/>
    <property type="project" value="UniProtKB-KW"/>
</dbReference>
<evidence type="ECO:0000256" key="2">
    <source>
        <dbReference type="ARBA" id="ARBA00022679"/>
    </source>
</evidence>
<keyword evidence="2 6" id="KW-0808">Transferase</keyword>
<protein>
    <recommendedName>
        <fullName evidence="8">Cytosine-specific methyltransferase</fullName>
        <ecNumber evidence="8">2.1.1.37</ecNumber>
    </recommendedName>
</protein>
<dbReference type="EMBL" id="JACIFO010000001">
    <property type="protein sequence ID" value="MBB4117797.1"/>
    <property type="molecule type" value="Genomic_DNA"/>
</dbReference>
<dbReference type="InterPro" id="IPR018117">
    <property type="entry name" value="C5_DNA_meth_AS"/>
</dbReference>
<dbReference type="Proteomes" id="UP000553034">
    <property type="component" value="Unassembled WGS sequence"/>
</dbReference>
<dbReference type="PRINTS" id="PR00105">
    <property type="entry name" value="C5METTRFRASE"/>
</dbReference>
<keyword evidence="1 6" id="KW-0489">Methyltransferase</keyword>
<dbReference type="PROSITE" id="PS00094">
    <property type="entry name" value="C5_MTASE_1"/>
    <property type="match status" value="1"/>
</dbReference>
<keyword evidence="3 6" id="KW-0949">S-adenosyl-L-methionine</keyword>
<dbReference type="PANTHER" id="PTHR46098">
    <property type="entry name" value="TRNA (CYTOSINE(38)-C(5))-METHYLTRANSFERASE"/>
    <property type="match status" value="1"/>
</dbReference>
<dbReference type="GO" id="GO:0032259">
    <property type="term" value="P:methylation"/>
    <property type="evidence" value="ECO:0007669"/>
    <property type="project" value="UniProtKB-KW"/>
</dbReference>
<keyword evidence="4" id="KW-0680">Restriction system</keyword>